<feature type="signal peptide" evidence="1">
    <location>
        <begin position="1"/>
        <end position="19"/>
    </location>
</feature>
<evidence type="ECO:0000256" key="1">
    <source>
        <dbReference type="SAM" id="SignalP"/>
    </source>
</evidence>
<accession>A0A1S4EGY3</accession>
<dbReference type="InterPro" id="IPR005135">
    <property type="entry name" value="Endo/exonuclease/phosphatase"/>
</dbReference>
<feature type="chain" id="PRO_5018141193" evidence="1">
    <location>
        <begin position="20"/>
        <end position="767"/>
    </location>
</feature>
<feature type="domain" description="Endonuclease/exonuclease/phosphatase" evidence="2">
    <location>
        <begin position="328"/>
        <end position="443"/>
    </location>
</feature>
<dbReference type="GO" id="GO:0007508">
    <property type="term" value="P:larval heart development"/>
    <property type="evidence" value="ECO:0007669"/>
    <property type="project" value="TreeGrafter"/>
</dbReference>
<dbReference type="KEGG" id="dci:108252907"/>
<gene>
    <name evidence="4" type="primary">LOC108252907</name>
</gene>
<dbReference type="GO" id="GO:0003824">
    <property type="term" value="F:catalytic activity"/>
    <property type="evidence" value="ECO:0007669"/>
    <property type="project" value="InterPro"/>
</dbReference>
<name>A0A1S4EGY3_DIACI</name>
<protein>
    <submittedName>
        <fullName evidence="4">Uncharacterized protein LOC108252907</fullName>
    </submittedName>
</protein>
<proteinExistence type="predicted"/>
<dbReference type="InterPro" id="IPR036691">
    <property type="entry name" value="Endo/exonu/phosph_ase_sf"/>
</dbReference>
<evidence type="ECO:0000313" key="4">
    <source>
        <dbReference type="RefSeq" id="XP_017301337.2"/>
    </source>
</evidence>
<dbReference type="PaxDb" id="121845-A0A1S4EGY3"/>
<keyword evidence="1" id="KW-0732">Signal</keyword>
<reference evidence="4" key="1">
    <citation type="submission" date="2025-08" db="UniProtKB">
        <authorList>
            <consortium name="RefSeq"/>
        </authorList>
    </citation>
    <scope>IDENTIFICATION</scope>
</reference>
<evidence type="ECO:0000259" key="2">
    <source>
        <dbReference type="Pfam" id="PF14529"/>
    </source>
</evidence>
<sequence>MLVNLFILIMSTLMIPNIPQDIACVKKSNFIPTLPSYHSNIKHLKSIINSLNNLPKLTTIDQNTRSDKIDSTFQKSKSIIIKGLFIDDPTDVPTIICDILKFIDSNINKFVTYETIYKYKNCNKYTLRVQLQSVFLVHKILRHRNKIKGHAKYSNIQINDDKSKEERQFLNQVKAKLIQRKNSGEKNITLKYIKGIPSIIPIPAHNTPTILPDNSSVQEISILYTNIASLNAKFLDLNAYLASLKQAPKVIMLSETWLKDQLPSDIFKLNGYSLYRDDRNDNRSGGALIYTNNSFFEHYKISIKQLNKSAPGIDSVWLTFKSKFYKLLVICVYRSCQNLPANDETFYKLILDMRSQFDNIVILGDFNLPAVNWSNLQLSHKEESLVFLSTIIQSGFIQHVNSPTRFRNGNIPSLLDLVLTSNENLLSHIAFDNPIGKSDHVCIKSSIQFIVNQNDSNRKFELKSIKGIDQDLIKINIQDISWDTFYQSTQVNEKWLIFKNLVNQCIEKSTYIKHFSSNFKKPWITNLLYDDIRTKNKLWKKYKHTKSNAHFIQFKNFSKNLCTKLKSAKASFENSLLTNKNDVKPFYNYVKNSLNTKSFIPKVYKPNSDITCESNLESANSFGEYFKTVFEDETYGPLPKINHATNNHTLSDIDINEQMVYNELNKLKSSSCGPDNISSSFLKNHSEILSKPLENLFRLSLESGVIADDWKQANIVPIYKKGDKLNPCNYRPISLTCICAKVLERIRTYSDCLLNLVLLLMIGNKQT</sequence>
<dbReference type="GO" id="GO:0061343">
    <property type="term" value="P:cell adhesion involved in heart morphogenesis"/>
    <property type="evidence" value="ECO:0007669"/>
    <property type="project" value="TreeGrafter"/>
</dbReference>
<dbReference type="AlphaFoldDB" id="A0A1S4EGY3"/>
<dbReference type="STRING" id="121845.A0A1S4EGY3"/>
<dbReference type="Gene3D" id="3.60.10.10">
    <property type="entry name" value="Endonuclease/exonuclease/phosphatase"/>
    <property type="match status" value="1"/>
</dbReference>
<dbReference type="PANTHER" id="PTHR33395:SF22">
    <property type="entry name" value="REVERSE TRANSCRIPTASE DOMAIN-CONTAINING PROTEIN"/>
    <property type="match status" value="1"/>
</dbReference>
<dbReference type="SUPFAM" id="SSF56219">
    <property type="entry name" value="DNase I-like"/>
    <property type="match status" value="1"/>
</dbReference>
<dbReference type="GeneID" id="108252907"/>
<dbReference type="GO" id="GO:0031012">
    <property type="term" value="C:extracellular matrix"/>
    <property type="evidence" value="ECO:0007669"/>
    <property type="project" value="TreeGrafter"/>
</dbReference>
<dbReference type="PANTHER" id="PTHR33395">
    <property type="entry name" value="TRANSCRIPTASE, PUTATIVE-RELATED-RELATED"/>
    <property type="match status" value="1"/>
</dbReference>
<dbReference type="Pfam" id="PF14529">
    <property type="entry name" value="Exo_endo_phos_2"/>
    <property type="match status" value="1"/>
</dbReference>
<evidence type="ECO:0000313" key="3">
    <source>
        <dbReference type="Proteomes" id="UP000079169"/>
    </source>
</evidence>
<organism evidence="3 4">
    <name type="scientific">Diaphorina citri</name>
    <name type="common">Asian citrus psyllid</name>
    <dbReference type="NCBI Taxonomy" id="121845"/>
    <lineage>
        <taxon>Eukaryota</taxon>
        <taxon>Metazoa</taxon>
        <taxon>Ecdysozoa</taxon>
        <taxon>Arthropoda</taxon>
        <taxon>Hexapoda</taxon>
        <taxon>Insecta</taxon>
        <taxon>Pterygota</taxon>
        <taxon>Neoptera</taxon>
        <taxon>Paraneoptera</taxon>
        <taxon>Hemiptera</taxon>
        <taxon>Sternorrhyncha</taxon>
        <taxon>Psylloidea</taxon>
        <taxon>Psyllidae</taxon>
        <taxon>Diaphorininae</taxon>
        <taxon>Diaphorina</taxon>
    </lineage>
</organism>
<keyword evidence="3" id="KW-1185">Reference proteome</keyword>
<dbReference type="RefSeq" id="XP_017301337.2">
    <property type="nucleotide sequence ID" value="XM_017445848.2"/>
</dbReference>
<dbReference type="Proteomes" id="UP000079169">
    <property type="component" value="Unplaced"/>
</dbReference>